<dbReference type="InterPro" id="IPR005378">
    <property type="entry name" value="Vps35"/>
</dbReference>
<evidence type="ECO:0000256" key="1">
    <source>
        <dbReference type="ARBA" id="ARBA00004170"/>
    </source>
</evidence>
<dbReference type="GO" id="GO:0006886">
    <property type="term" value="P:intracellular protein transport"/>
    <property type="evidence" value="ECO:0007669"/>
    <property type="project" value="TreeGrafter"/>
</dbReference>
<sequence length="696" mass="81785">MSEETKIIQTFEYTTDYWAQAMNSAMETQDYPKIFYYASMLSEPLKKSYSAKEYYEHFLQIFEKLLLLSGYLSRRELKPEQYDQAQYAFDIVPRLYVMITVGISLYKQMENDFVLEDMLDMVRGVQHPVRGLFLRYYLNKKVKDLYKENSQISINFILNNLSQMNSLWSRIETIDERKALQITVGENIERLSEVCTDLDLYLGEVFPKCLSIINQSDSFSQKFLLDCIVQAFPTEFFLNTCVEFLNIACNIQLNYDVIDLVSSSLSKLQEFLKDLQKSATEDSLKNMKKYLESVRNSKTPENLEKIIELHMVVLKFSTKTPQSLENMLYCLESADLLLDSEHKNPVVFEYLTEILQISATISIETSVVSSYFHNIYSELQSTDKERVSYKIIEIITNEEYWTTNVEFWTNAFDYLQVIAYNNSFLKQKLMILKILHRKELRSFEIYQIAAEKFKDDECVLTGVCFLCLQELKSNHKIHKIIVEALEMFKNSYFSIQMTINTILAFNRANIDYSISELFEKIIRSYETLVDNSQKLSSLTMIIGCTRQISNSHLPTDKIVNFCYKLPKKTDQCCLLLSLSHIFWSNILKDPTKLLEILKRSVKLADLCVAGTKNLWFFVLILNTYLYYFQVNVSSIEINSLNSLIELIYELISYQGENDQDLEYTKRYFYNTLKYIQQKQEQGFMHDLRADYKISID</sequence>
<reference evidence="6 7" key="1">
    <citation type="submission" date="2016-11" db="EMBL/GenBank/DDBJ databases">
        <title>The macronuclear genome of Stentor coeruleus: a giant cell with tiny introns.</title>
        <authorList>
            <person name="Slabodnick M."/>
            <person name="Ruby J.G."/>
            <person name="Reiff S.B."/>
            <person name="Swart E.C."/>
            <person name="Gosai S."/>
            <person name="Prabakaran S."/>
            <person name="Witkowska E."/>
            <person name="Larue G.E."/>
            <person name="Fisher S."/>
            <person name="Freeman R.M."/>
            <person name="Gunawardena J."/>
            <person name="Chu W."/>
            <person name="Stover N.A."/>
            <person name="Gregory B.D."/>
            <person name="Nowacki M."/>
            <person name="Derisi J."/>
            <person name="Roy S.W."/>
            <person name="Marshall W.F."/>
            <person name="Sood P."/>
        </authorList>
    </citation>
    <scope>NUCLEOTIDE SEQUENCE [LARGE SCALE GENOMIC DNA]</scope>
    <source>
        <strain evidence="6">WM001</strain>
    </source>
</reference>
<keyword evidence="5" id="KW-0472">Membrane</keyword>
<proteinExistence type="inferred from homology"/>
<gene>
    <name evidence="6" type="ORF">SteCoe_12393</name>
</gene>
<keyword evidence="7" id="KW-1185">Reference proteome</keyword>
<dbReference type="PANTHER" id="PTHR11099:SF0">
    <property type="entry name" value="VACUOLAR PROTEIN SORTING-ASSOCIATED PROTEIN 35"/>
    <property type="match status" value="1"/>
</dbReference>
<dbReference type="AlphaFoldDB" id="A0A1R2CAT7"/>
<evidence type="ECO:0000256" key="2">
    <source>
        <dbReference type="ARBA" id="ARBA00006536"/>
    </source>
</evidence>
<dbReference type="Gene3D" id="1.25.40.660">
    <property type="entry name" value="Vacuolar protein sorting-associated protein 35, helical subcomplex Vps35-C"/>
    <property type="match status" value="1"/>
</dbReference>
<evidence type="ECO:0000313" key="7">
    <source>
        <dbReference type="Proteomes" id="UP000187209"/>
    </source>
</evidence>
<evidence type="ECO:0000256" key="5">
    <source>
        <dbReference type="ARBA" id="ARBA00023136"/>
    </source>
</evidence>
<dbReference type="GO" id="GO:0005829">
    <property type="term" value="C:cytosol"/>
    <property type="evidence" value="ECO:0007669"/>
    <property type="project" value="GOC"/>
</dbReference>
<evidence type="ECO:0000313" key="6">
    <source>
        <dbReference type="EMBL" id="OMJ86118.1"/>
    </source>
</evidence>
<accession>A0A1R2CAT7</accession>
<evidence type="ECO:0000256" key="3">
    <source>
        <dbReference type="ARBA" id="ARBA00022448"/>
    </source>
</evidence>
<dbReference type="GO" id="GO:0005770">
    <property type="term" value="C:late endosome"/>
    <property type="evidence" value="ECO:0007669"/>
    <property type="project" value="TreeGrafter"/>
</dbReference>
<dbReference type="Pfam" id="PF03635">
    <property type="entry name" value="Vps35"/>
    <property type="match status" value="1"/>
</dbReference>
<evidence type="ECO:0008006" key="8">
    <source>
        <dbReference type="Google" id="ProtNLM"/>
    </source>
</evidence>
<dbReference type="OrthoDB" id="10258141at2759"/>
<dbReference type="Proteomes" id="UP000187209">
    <property type="component" value="Unassembled WGS sequence"/>
</dbReference>
<dbReference type="GO" id="GO:0030906">
    <property type="term" value="C:retromer, cargo-selective complex"/>
    <property type="evidence" value="ECO:0007669"/>
    <property type="project" value="InterPro"/>
</dbReference>
<organism evidence="6 7">
    <name type="scientific">Stentor coeruleus</name>
    <dbReference type="NCBI Taxonomy" id="5963"/>
    <lineage>
        <taxon>Eukaryota</taxon>
        <taxon>Sar</taxon>
        <taxon>Alveolata</taxon>
        <taxon>Ciliophora</taxon>
        <taxon>Postciliodesmatophora</taxon>
        <taxon>Heterotrichea</taxon>
        <taxon>Heterotrichida</taxon>
        <taxon>Stentoridae</taxon>
        <taxon>Stentor</taxon>
    </lineage>
</organism>
<dbReference type="PANTHER" id="PTHR11099">
    <property type="entry name" value="VACUOLAR SORTING PROTEIN 35"/>
    <property type="match status" value="1"/>
</dbReference>
<keyword evidence="4" id="KW-0653">Protein transport</keyword>
<comment type="caution">
    <text evidence="6">The sequence shown here is derived from an EMBL/GenBank/DDBJ whole genome shotgun (WGS) entry which is preliminary data.</text>
</comment>
<name>A0A1R2CAT7_9CILI</name>
<dbReference type="EMBL" id="MPUH01000215">
    <property type="protein sequence ID" value="OMJ86118.1"/>
    <property type="molecule type" value="Genomic_DNA"/>
</dbReference>
<protein>
    <recommendedName>
        <fullName evidence="8">Vacuolar protein sorting-associated protein 35</fullName>
    </recommendedName>
</protein>
<dbReference type="InterPro" id="IPR042491">
    <property type="entry name" value="Vps35_C"/>
</dbReference>
<keyword evidence="3" id="KW-0813">Transport</keyword>
<comment type="subcellular location">
    <subcellularLocation>
        <location evidence="1">Membrane</location>
        <topology evidence="1">Peripheral membrane protein</topology>
    </subcellularLocation>
</comment>
<comment type="similarity">
    <text evidence="2">Belongs to the VPS35 family.</text>
</comment>
<dbReference type="GO" id="GO:0042147">
    <property type="term" value="P:retrograde transport, endosome to Golgi"/>
    <property type="evidence" value="ECO:0007669"/>
    <property type="project" value="InterPro"/>
</dbReference>
<evidence type="ECO:0000256" key="4">
    <source>
        <dbReference type="ARBA" id="ARBA00022927"/>
    </source>
</evidence>